<dbReference type="Proteomes" id="UP000683000">
    <property type="component" value="Unassembled WGS sequence"/>
</dbReference>
<sequence length="226" mass="25232">MSRKVRSVNVLSSGLGLLSVVVEQNGPIKHVALVGVTGVGKSTLVNVLAGSNRANVTNDAMPCTAQPDCYDIEKEGVRYTLWDTRGLNEASQQGGAGPIARFLRFIRAVPEADRELQRFLRGRNPRISLILFCIEAEKLQVDAQWKNYDKIYVKFCKRKIKVAVVVTRMDSNTRNTDWRGTCEGMAREVVGESLDARQIEAVPAFERFEDIGDCRSRLLRLIANFS</sequence>
<dbReference type="Gene3D" id="3.40.50.300">
    <property type="entry name" value="P-loop containing nucleotide triphosphate hydrolases"/>
    <property type="match status" value="1"/>
</dbReference>
<dbReference type="SUPFAM" id="SSF52540">
    <property type="entry name" value="P-loop containing nucleoside triphosphate hydrolases"/>
    <property type="match status" value="1"/>
</dbReference>
<comment type="caution">
    <text evidence="2">The sequence shown here is derived from an EMBL/GenBank/DDBJ whole genome shotgun (WGS) entry which is preliminary data.</text>
</comment>
<evidence type="ECO:0000313" key="3">
    <source>
        <dbReference type="Proteomes" id="UP000683000"/>
    </source>
</evidence>
<dbReference type="PRINTS" id="PR00326">
    <property type="entry name" value="GTP1OBG"/>
</dbReference>
<keyword evidence="3" id="KW-1185">Reference proteome</keyword>
<dbReference type="GO" id="GO:0005525">
    <property type="term" value="F:GTP binding"/>
    <property type="evidence" value="ECO:0007669"/>
    <property type="project" value="InterPro"/>
</dbReference>
<dbReference type="Pfam" id="PF01926">
    <property type="entry name" value="MMR_HSR1"/>
    <property type="match status" value="1"/>
</dbReference>
<proteinExistence type="predicted"/>
<dbReference type="InterPro" id="IPR027417">
    <property type="entry name" value="P-loop_NTPase"/>
</dbReference>
<name>A0A8I2YLI1_9AGAM</name>
<protein>
    <submittedName>
        <fullName evidence="2">P-loop containing nucleoside triphosphate hydrolase protein</fullName>
    </submittedName>
</protein>
<organism evidence="2 3">
    <name type="scientific">Boletus reticuloceps</name>
    <dbReference type="NCBI Taxonomy" id="495285"/>
    <lineage>
        <taxon>Eukaryota</taxon>
        <taxon>Fungi</taxon>
        <taxon>Dikarya</taxon>
        <taxon>Basidiomycota</taxon>
        <taxon>Agaricomycotina</taxon>
        <taxon>Agaricomycetes</taxon>
        <taxon>Agaricomycetidae</taxon>
        <taxon>Boletales</taxon>
        <taxon>Boletineae</taxon>
        <taxon>Boletaceae</taxon>
        <taxon>Boletoideae</taxon>
        <taxon>Boletus</taxon>
    </lineage>
</organism>
<keyword evidence="2" id="KW-0378">Hydrolase</keyword>
<dbReference type="GO" id="GO:0016787">
    <property type="term" value="F:hydrolase activity"/>
    <property type="evidence" value="ECO:0007669"/>
    <property type="project" value="UniProtKB-KW"/>
</dbReference>
<gene>
    <name evidence="2" type="ORF">JVT61DRAFT_4399</name>
</gene>
<evidence type="ECO:0000313" key="2">
    <source>
        <dbReference type="EMBL" id="KAG6374365.1"/>
    </source>
</evidence>
<dbReference type="InterPro" id="IPR006073">
    <property type="entry name" value="GTP-bd"/>
</dbReference>
<dbReference type="CDD" id="cd00882">
    <property type="entry name" value="Ras_like_GTPase"/>
    <property type="match status" value="1"/>
</dbReference>
<feature type="domain" description="G" evidence="1">
    <location>
        <begin position="30"/>
        <end position="165"/>
    </location>
</feature>
<accession>A0A8I2YLI1</accession>
<dbReference type="EMBL" id="JAGFBS010000018">
    <property type="protein sequence ID" value="KAG6374365.1"/>
    <property type="molecule type" value="Genomic_DNA"/>
</dbReference>
<evidence type="ECO:0000259" key="1">
    <source>
        <dbReference type="Pfam" id="PF01926"/>
    </source>
</evidence>
<dbReference type="AlphaFoldDB" id="A0A8I2YLI1"/>
<dbReference type="OrthoDB" id="8954335at2759"/>
<reference evidence="2" key="1">
    <citation type="submission" date="2021-03" db="EMBL/GenBank/DDBJ databases">
        <title>Evolutionary innovations through gain and loss of genes in the ectomycorrhizal Boletales.</title>
        <authorList>
            <person name="Wu G."/>
            <person name="Miyauchi S."/>
            <person name="Morin E."/>
            <person name="Yang Z.-L."/>
            <person name="Xu J."/>
            <person name="Martin F.M."/>
        </authorList>
    </citation>
    <scope>NUCLEOTIDE SEQUENCE</scope>
    <source>
        <strain evidence="2">BR01</strain>
    </source>
</reference>